<evidence type="ECO:0000256" key="1">
    <source>
        <dbReference type="SAM" id="MobiDB-lite"/>
    </source>
</evidence>
<feature type="compositionally biased region" description="Low complexity" evidence="1">
    <location>
        <begin position="134"/>
        <end position="151"/>
    </location>
</feature>
<organism evidence="2">
    <name type="scientific">Magnaporthiopsis poae (strain ATCC 64411 / 73-15)</name>
    <name type="common">Kentucky bluegrass fungus</name>
    <name type="synonym">Magnaporthe poae</name>
    <dbReference type="NCBI Taxonomy" id="644358"/>
    <lineage>
        <taxon>Eukaryota</taxon>
        <taxon>Fungi</taxon>
        <taxon>Dikarya</taxon>
        <taxon>Ascomycota</taxon>
        <taxon>Pezizomycotina</taxon>
        <taxon>Sordariomycetes</taxon>
        <taxon>Sordariomycetidae</taxon>
        <taxon>Magnaporthales</taxon>
        <taxon>Magnaporthaceae</taxon>
        <taxon>Magnaporthiopsis</taxon>
    </lineage>
</organism>
<name>A0A0H2U0F4_MAGP6</name>
<reference evidence="2" key="2">
    <citation type="submission" date="2011-03" db="EMBL/GenBank/DDBJ databases">
        <title>Annotation of Magnaporthe poae ATCC 64411.</title>
        <authorList>
            <person name="Ma L.-J."/>
            <person name="Dead R."/>
            <person name="Young S.K."/>
            <person name="Zeng Q."/>
            <person name="Gargeya S."/>
            <person name="Fitzgerald M."/>
            <person name="Haas B."/>
            <person name="Abouelleil A."/>
            <person name="Alvarado L."/>
            <person name="Arachchi H.M."/>
            <person name="Berlin A."/>
            <person name="Brown A."/>
            <person name="Chapman S.B."/>
            <person name="Chen Z."/>
            <person name="Dunbar C."/>
            <person name="Freedman E."/>
            <person name="Gearin G."/>
            <person name="Gellesch M."/>
            <person name="Goldberg J."/>
            <person name="Griggs A."/>
            <person name="Gujja S."/>
            <person name="Heiman D."/>
            <person name="Howarth C."/>
            <person name="Larson L."/>
            <person name="Lui A."/>
            <person name="MacDonald P.J.P."/>
            <person name="Mehta T."/>
            <person name="Montmayeur A."/>
            <person name="Murphy C."/>
            <person name="Neiman D."/>
            <person name="Pearson M."/>
            <person name="Priest M."/>
            <person name="Roberts A."/>
            <person name="Saif S."/>
            <person name="Shea T."/>
            <person name="Shenoy N."/>
            <person name="Sisk P."/>
            <person name="Stolte C."/>
            <person name="Sykes S."/>
            <person name="Yandava C."/>
            <person name="Wortman J."/>
            <person name="Nusbaum C."/>
            <person name="Birren B."/>
        </authorList>
    </citation>
    <scope>NUCLEOTIDE SEQUENCE</scope>
    <source>
        <strain evidence="2">ATCC 64411</strain>
    </source>
</reference>
<dbReference type="EMBL" id="GL876970">
    <property type="protein sequence ID" value="KLU87356.1"/>
    <property type="molecule type" value="Genomic_DNA"/>
</dbReference>
<dbReference type="VEuPathDB" id="FungiDB:MAPG_06356"/>
<feature type="region of interest" description="Disordered" evidence="1">
    <location>
        <begin position="134"/>
        <end position="157"/>
    </location>
</feature>
<feature type="non-terminal residue" evidence="2">
    <location>
        <position position="244"/>
    </location>
</feature>
<protein>
    <submittedName>
        <fullName evidence="2">Uncharacterized protein</fullName>
    </submittedName>
</protein>
<feature type="region of interest" description="Disordered" evidence="1">
    <location>
        <begin position="1"/>
        <end position="32"/>
    </location>
</feature>
<evidence type="ECO:0000313" key="2">
    <source>
        <dbReference type="EMBL" id="KLU87356.1"/>
    </source>
</evidence>
<dbReference type="OrthoDB" id="5409271at2759"/>
<sequence>MRQEQQPPKTITASRAARNGTPQPPPANLHALPRMQIPPELATVLYYSRNPQCVPAGANIPAAHVHAANIFASAAYQNLSRNPEQYTREPPAPGYRVPPVLVPGGLAYDAANTESEAGVPNGVIPDAVTGAVTTNDTNDNNNGDGNAAATTPTVVGGQPTAAVANNNDDDIFNIDDYAQPSAASPIELRINTGVTVSRSDNVVVIQTNPADVAGAVASAVMTAIEQASSGRMGIPMIDESGAPR</sequence>
<reference evidence="2" key="1">
    <citation type="submission" date="2010-05" db="EMBL/GenBank/DDBJ databases">
        <title>The Genome Sequence of Magnaporthe poae strain ATCC 64411.</title>
        <authorList>
            <consortium name="The Broad Institute Genome Sequencing Platform"/>
            <consortium name="Broad Institute Genome Sequencing Center for Infectious Disease"/>
            <person name="Ma L.-J."/>
            <person name="Dead R."/>
            <person name="Young S."/>
            <person name="Zeng Q."/>
            <person name="Koehrsen M."/>
            <person name="Alvarado L."/>
            <person name="Berlin A."/>
            <person name="Chapman S.B."/>
            <person name="Chen Z."/>
            <person name="Freedman E."/>
            <person name="Gellesch M."/>
            <person name="Goldberg J."/>
            <person name="Griggs A."/>
            <person name="Gujja S."/>
            <person name="Heilman E.R."/>
            <person name="Heiman D."/>
            <person name="Hepburn T."/>
            <person name="Howarth C."/>
            <person name="Jen D."/>
            <person name="Larson L."/>
            <person name="Mehta T."/>
            <person name="Neiman D."/>
            <person name="Pearson M."/>
            <person name="Roberts A."/>
            <person name="Saif S."/>
            <person name="Shea T."/>
            <person name="Shenoy N."/>
            <person name="Sisk P."/>
            <person name="Stolte C."/>
            <person name="Sykes S."/>
            <person name="Walk T."/>
            <person name="White J."/>
            <person name="Yandava C."/>
            <person name="Haas B."/>
            <person name="Nusbaum C."/>
            <person name="Birren B."/>
        </authorList>
    </citation>
    <scope>NUCLEOTIDE SEQUENCE</scope>
    <source>
        <strain evidence="2">ATCC 64411</strain>
    </source>
</reference>
<accession>A0A0H2U0F4</accession>
<feature type="compositionally biased region" description="Polar residues" evidence="1">
    <location>
        <begin position="1"/>
        <end position="13"/>
    </location>
</feature>
<proteinExistence type="predicted"/>
<gene>
    <name evidence="2" type="ORF">MAPG_06356</name>
</gene>
<dbReference type="AlphaFoldDB" id="A0A0H2U0F4"/>